<keyword evidence="4" id="KW-0012">Acyltransferase</keyword>
<dbReference type="Pfam" id="PF00583">
    <property type="entry name" value="Acetyltransf_1"/>
    <property type="match status" value="1"/>
</dbReference>
<comment type="caution">
    <text evidence="4">The sequence shown here is derived from an EMBL/GenBank/DDBJ whole genome shotgun (WGS) entry which is preliminary data.</text>
</comment>
<dbReference type="PANTHER" id="PTHR13947:SF37">
    <property type="entry name" value="LD18367P"/>
    <property type="match status" value="1"/>
</dbReference>
<feature type="domain" description="N-acetyltransferase" evidence="3">
    <location>
        <begin position="1"/>
        <end position="136"/>
    </location>
</feature>
<keyword evidence="5" id="KW-1185">Reference proteome</keyword>
<dbReference type="InterPro" id="IPR050769">
    <property type="entry name" value="NAT_camello-type"/>
</dbReference>
<sequence>MTPGDLAAIHGAAFTTPPPWSAEAFAGLLASPGSFVIAEPQGFALGRVVLDEAELLTIAVTPEARRQGIGARLLAGFTAGAAARGAARAFLEVAASNTAAIALYSGAGWRVTGRRRGYYHGPDGAEDAVLMARDIGGAA</sequence>
<dbReference type="PANTHER" id="PTHR13947">
    <property type="entry name" value="GNAT FAMILY N-ACETYLTRANSFERASE"/>
    <property type="match status" value="1"/>
</dbReference>
<dbReference type="GO" id="GO:0008999">
    <property type="term" value="F:protein-N-terminal-alanine acetyltransferase activity"/>
    <property type="evidence" value="ECO:0007669"/>
    <property type="project" value="UniProtKB-EC"/>
</dbReference>
<comment type="similarity">
    <text evidence="2">Belongs to the acetyltransferase family. RimI subfamily.</text>
</comment>
<organism evidence="4 5">
    <name type="scientific">Ruixingdingia sedimenti</name>
    <dbReference type="NCBI Taxonomy" id="3073604"/>
    <lineage>
        <taxon>Bacteria</taxon>
        <taxon>Pseudomonadati</taxon>
        <taxon>Pseudomonadota</taxon>
        <taxon>Alphaproteobacteria</taxon>
        <taxon>Rhodobacterales</taxon>
        <taxon>Paracoccaceae</taxon>
        <taxon>Ruixingdingia</taxon>
    </lineage>
</organism>
<dbReference type="NCBIfam" id="TIGR01575">
    <property type="entry name" value="rimI"/>
    <property type="match status" value="1"/>
</dbReference>
<evidence type="ECO:0000313" key="4">
    <source>
        <dbReference type="EMBL" id="MDR5654456.1"/>
    </source>
</evidence>
<evidence type="ECO:0000259" key="3">
    <source>
        <dbReference type="PROSITE" id="PS51186"/>
    </source>
</evidence>
<dbReference type="Proteomes" id="UP001247754">
    <property type="component" value="Unassembled WGS sequence"/>
</dbReference>
<dbReference type="RefSeq" id="WP_310458612.1">
    <property type="nucleotide sequence ID" value="NZ_JAVKPH010000026.1"/>
</dbReference>
<dbReference type="CDD" id="cd04301">
    <property type="entry name" value="NAT_SF"/>
    <property type="match status" value="1"/>
</dbReference>
<gene>
    <name evidence="4" type="primary">rimI</name>
    <name evidence="4" type="ORF">RGD00_17730</name>
</gene>
<comment type="subcellular location">
    <subcellularLocation>
        <location evidence="2">Cytoplasm</location>
    </subcellularLocation>
</comment>
<name>A0ABU1FC67_9RHOB</name>
<dbReference type="InterPro" id="IPR006464">
    <property type="entry name" value="AcTrfase_RimI/Ard1"/>
</dbReference>
<dbReference type="EMBL" id="JAVKPH010000026">
    <property type="protein sequence ID" value="MDR5654456.1"/>
    <property type="molecule type" value="Genomic_DNA"/>
</dbReference>
<dbReference type="EC" id="2.3.1.266" evidence="2"/>
<dbReference type="Gene3D" id="3.40.630.30">
    <property type="match status" value="1"/>
</dbReference>
<keyword evidence="4" id="KW-0689">Ribosomal protein</keyword>
<dbReference type="PROSITE" id="PS51186">
    <property type="entry name" value="GNAT"/>
    <property type="match status" value="1"/>
</dbReference>
<dbReference type="GO" id="GO:0005840">
    <property type="term" value="C:ribosome"/>
    <property type="evidence" value="ECO:0007669"/>
    <property type="project" value="UniProtKB-KW"/>
</dbReference>
<comment type="function">
    <text evidence="2">Acetylates the N-terminal alanine of ribosomal protein bS18.</text>
</comment>
<keyword evidence="2" id="KW-0963">Cytoplasm</keyword>
<keyword evidence="1 4" id="KW-0808">Transferase</keyword>
<protein>
    <recommendedName>
        <fullName evidence="2">[Ribosomal protein bS18]-alanine N-acetyltransferase</fullName>
        <ecNumber evidence="2">2.3.1.266</ecNumber>
    </recommendedName>
</protein>
<accession>A0ABU1FC67</accession>
<evidence type="ECO:0000256" key="2">
    <source>
        <dbReference type="RuleBase" id="RU363094"/>
    </source>
</evidence>
<reference evidence="4 5" key="1">
    <citation type="submission" date="2023-09" db="EMBL/GenBank/DDBJ databases">
        <title>Xinfangfangia sedmenti sp. nov., isolated the sedment.</title>
        <authorList>
            <person name="Xu L."/>
        </authorList>
    </citation>
    <scope>NUCLEOTIDE SEQUENCE [LARGE SCALE GENOMIC DNA]</scope>
    <source>
        <strain evidence="4 5">LG-4</strain>
    </source>
</reference>
<evidence type="ECO:0000256" key="1">
    <source>
        <dbReference type="ARBA" id="ARBA00022679"/>
    </source>
</evidence>
<dbReference type="SUPFAM" id="SSF55729">
    <property type="entry name" value="Acyl-CoA N-acyltransferases (Nat)"/>
    <property type="match status" value="1"/>
</dbReference>
<dbReference type="InterPro" id="IPR000182">
    <property type="entry name" value="GNAT_dom"/>
</dbReference>
<proteinExistence type="inferred from homology"/>
<comment type="catalytic activity">
    <reaction evidence="2">
        <text>N-terminal L-alanyl-[ribosomal protein bS18] + acetyl-CoA = N-terminal N(alpha)-acetyl-L-alanyl-[ribosomal protein bS18] + CoA + H(+)</text>
        <dbReference type="Rhea" id="RHEA:43756"/>
        <dbReference type="Rhea" id="RHEA-COMP:10676"/>
        <dbReference type="Rhea" id="RHEA-COMP:10677"/>
        <dbReference type="ChEBI" id="CHEBI:15378"/>
        <dbReference type="ChEBI" id="CHEBI:57287"/>
        <dbReference type="ChEBI" id="CHEBI:57288"/>
        <dbReference type="ChEBI" id="CHEBI:64718"/>
        <dbReference type="ChEBI" id="CHEBI:83683"/>
        <dbReference type="EC" id="2.3.1.266"/>
    </reaction>
</comment>
<evidence type="ECO:0000313" key="5">
    <source>
        <dbReference type="Proteomes" id="UP001247754"/>
    </source>
</evidence>
<keyword evidence="4" id="KW-0687">Ribonucleoprotein</keyword>
<dbReference type="InterPro" id="IPR016181">
    <property type="entry name" value="Acyl_CoA_acyltransferase"/>
</dbReference>